<accession>A0A9W7CXK2</accession>
<organism evidence="2 3">
    <name type="scientific">Phytophthora fragariaefolia</name>
    <dbReference type="NCBI Taxonomy" id="1490495"/>
    <lineage>
        <taxon>Eukaryota</taxon>
        <taxon>Sar</taxon>
        <taxon>Stramenopiles</taxon>
        <taxon>Oomycota</taxon>
        <taxon>Peronosporomycetes</taxon>
        <taxon>Peronosporales</taxon>
        <taxon>Peronosporaceae</taxon>
        <taxon>Phytophthora</taxon>
    </lineage>
</organism>
<feature type="compositionally biased region" description="Basic and acidic residues" evidence="1">
    <location>
        <begin position="115"/>
        <end position="144"/>
    </location>
</feature>
<feature type="region of interest" description="Disordered" evidence="1">
    <location>
        <begin position="468"/>
        <end position="512"/>
    </location>
</feature>
<comment type="caution">
    <text evidence="2">The sequence shown here is derived from an EMBL/GenBank/DDBJ whole genome shotgun (WGS) entry which is preliminary data.</text>
</comment>
<feature type="compositionally biased region" description="Basic and acidic residues" evidence="1">
    <location>
        <begin position="174"/>
        <end position="201"/>
    </location>
</feature>
<proteinExistence type="predicted"/>
<feature type="compositionally biased region" description="Polar residues" evidence="1">
    <location>
        <begin position="26"/>
        <end position="45"/>
    </location>
</feature>
<feature type="compositionally biased region" description="Basic and acidic residues" evidence="1">
    <location>
        <begin position="471"/>
        <end position="501"/>
    </location>
</feature>
<dbReference type="AlphaFoldDB" id="A0A9W7CXK2"/>
<evidence type="ECO:0000313" key="3">
    <source>
        <dbReference type="Proteomes" id="UP001165121"/>
    </source>
</evidence>
<evidence type="ECO:0000256" key="1">
    <source>
        <dbReference type="SAM" id="MobiDB-lite"/>
    </source>
</evidence>
<dbReference type="Proteomes" id="UP001165121">
    <property type="component" value="Unassembled WGS sequence"/>
</dbReference>
<feature type="region of interest" description="Disordered" evidence="1">
    <location>
        <begin position="26"/>
        <end position="53"/>
    </location>
</feature>
<dbReference type="EMBL" id="BSXT01001454">
    <property type="protein sequence ID" value="GMF42559.1"/>
    <property type="molecule type" value="Genomic_DNA"/>
</dbReference>
<reference evidence="2" key="1">
    <citation type="submission" date="2023-04" db="EMBL/GenBank/DDBJ databases">
        <title>Phytophthora fragariaefolia NBRC 109709.</title>
        <authorList>
            <person name="Ichikawa N."/>
            <person name="Sato H."/>
            <person name="Tonouchi N."/>
        </authorList>
    </citation>
    <scope>NUCLEOTIDE SEQUENCE</scope>
    <source>
        <strain evidence="2">NBRC 109709</strain>
    </source>
</reference>
<gene>
    <name evidence="2" type="ORF">Pfra01_001399400</name>
</gene>
<keyword evidence="3" id="KW-1185">Reference proteome</keyword>
<sequence length="537" mass="59170">MNSSVPYTPSEFVLTSFLTQNKLRNSSTLTRTPCSSTPIPNWNLSTRREEGGGRERAGAVREAPVHAHELRIQLLQRQQRHRGEGQTVHGARDGLQHGDGPAVTRGVVVGGGAGREVRRALDGREQRAGEHLEDGVEGQREAHHSALRAFLDDLGDGDEKQQRHDTGGDAGRAGQRDVDDRASVQRGDNQRGQDDLRHDGHRRRDWEEPLPEHIAQPPPPHQHGEDHHQVVQAVAQQRRGIVRRVGPLPQCPCHQWEAEIEEEGETRHNDEDPPHSLLLGELPVALALASQTLLLVCWRLVEASDHHEDGQDGERHQCQQNQGDLVLHDEVLDQVHQQPGRDLSCCSHYQVVCLEHASPLQRLSLGQRHDRRVGRAEVEHGAKAHAAHQQHHNVAEAAADSGTDLVGKQAAQAYGRQAQQTQQQAQHHVRLAARAPDGHRVGVEPHEEGHGGGHLHEAVHGFHLRLRKPQRAADHKQQPVAHADVDEGGRECGGHEPHELEREEADATAGAQSAVHVVVVEVRARHEAAHARGPGVA</sequence>
<feature type="compositionally biased region" description="Basic and acidic residues" evidence="1">
    <location>
        <begin position="157"/>
        <end position="167"/>
    </location>
</feature>
<protein>
    <submittedName>
        <fullName evidence="2">Unnamed protein product</fullName>
    </submittedName>
</protein>
<feature type="region of interest" description="Disordered" evidence="1">
    <location>
        <begin position="79"/>
        <end position="201"/>
    </location>
</feature>
<evidence type="ECO:0000313" key="2">
    <source>
        <dbReference type="EMBL" id="GMF42559.1"/>
    </source>
</evidence>
<name>A0A9W7CXK2_9STRA</name>